<proteinExistence type="inferred from homology"/>
<dbReference type="NCBIfam" id="NF001464">
    <property type="entry name" value="PRK00321.1-5"/>
    <property type="match status" value="1"/>
</dbReference>
<comment type="caution">
    <text evidence="6">The sequence shown here is derived from an EMBL/GenBank/DDBJ whole genome shotgun (WGS) entry which is preliminary data.</text>
</comment>
<name>A0ABX3WPG3_9NEIS</name>
<protein>
    <recommendedName>
        <fullName evidence="3">Recombination-associated protein RdgC</fullName>
    </recommendedName>
</protein>
<comment type="similarity">
    <text evidence="2">Belongs to the RdgC family.</text>
</comment>
<sequence>MWFKQLTAYPLPQKPEQKHLDESLSNFQFTPPAGLDWFNEGFAIPTPFDNFFVFDAKGHYLISLKREEKVLPAGVINNVLAEKVEKIQQEEARIVGRREKQGLKEQITDDLLPRALTCSSRTHAILTDGWLLVDSATPSRAENLLTKLREALGGLEVKLPATKQSPSSLMTEWLLNGEAQGGFELDCDVTLIGNGDVVPRIKISKKDINDYDVVQHARNGLHVAEMGLVWREQIAFILTANLTLKRIRYLDVLQENAESQTDNSTDLAYASQIIMTESLTAMLNELAEHLGGWQE</sequence>
<reference evidence="6 7" key="1">
    <citation type="submission" date="2017-01" db="EMBL/GenBank/DDBJ databases">
        <authorList>
            <person name="Wolfgang W.J."/>
            <person name="Cole J."/>
            <person name="Wroblewski D."/>
            <person name="Mcginnis J."/>
            <person name="Musser K.A."/>
        </authorList>
    </citation>
    <scope>NUCLEOTIDE SEQUENCE [LARGE SCALE GENOMIC DNA]</scope>
    <source>
        <strain evidence="6 7">93087</strain>
    </source>
</reference>
<dbReference type="InterPro" id="IPR007476">
    <property type="entry name" value="RdgC"/>
</dbReference>
<keyword evidence="5" id="KW-0233">DNA recombination</keyword>
<evidence type="ECO:0000256" key="3">
    <source>
        <dbReference type="ARBA" id="ARBA00022296"/>
    </source>
</evidence>
<dbReference type="PANTHER" id="PTHR38103:SF1">
    <property type="entry name" value="RECOMBINATION-ASSOCIATED PROTEIN RDGC"/>
    <property type="match status" value="1"/>
</dbReference>
<evidence type="ECO:0000313" key="6">
    <source>
        <dbReference type="EMBL" id="OSI36104.1"/>
    </source>
</evidence>
<dbReference type="PANTHER" id="PTHR38103">
    <property type="entry name" value="RECOMBINATION-ASSOCIATED PROTEIN RDGC"/>
    <property type="match status" value="1"/>
</dbReference>
<dbReference type="RefSeq" id="WP_085417948.1">
    <property type="nucleotide sequence ID" value="NZ_CP091509.1"/>
</dbReference>
<dbReference type="EMBL" id="MTAC01000005">
    <property type="protein sequence ID" value="OSI36104.1"/>
    <property type="molecule type" value="Genomic_DNA"/>
</dbReference>
<accession>A0ABX3WPG3</accession>
<keyword evidence="4" id="KW-0963">Cytoplasm</keyword>
<organism evidence="6 7">
    <name type="scientific">Neisseria dumasiana</name>
    <dbReference type="NCBI Taxonomy" id="1931275"/>
    <lineage>
        <taxon>Bacteria</taxon>
        <taxon>Pseudomonadati</taxon>
        <taxon>Pseudomonadota</taxon>
        <taxon>Betaproteobacteria</taxon>
        <taxon>Neisseriales</taxon>
        <taxon>Neisseriaceae</taxon>
        <taxon>Neisseria</taxon>
    </lineage>
</organism>
<evidence type="ECO:0000256" key="4">
    <source>
        <dbReference type="ARBA" id="ARBA00022490"/>
    </source>
</evidence>
<dbReference type="Pfam" id="PF04381">
    <property type="entry name" value="RdgC"/>
    <property type="match status" value="1"/>
</dbReference>
<evidence type="ECO:0000313" key="7">
    <source>
        <dbReference type="Proteomes" id="UP000193346"/>
    </source>
</evidence>
<evidence type="ECO:0000256" key="5">
    <source>
        <dbReference type="ARBA" id="ARBA00023172"/>
    </source>
</evidence>
<evidence type="ECO:0000256" key="2">
    <source>
        <dbReference type="ARBA" id="ARBA00008657"/>
    </source>
</evidence>
<dbReference type="Proteomes" id="UP000193346">
    <property type="component" value="Unassembled WGS sequence"/>
</dbReference>
<gene>
    <name evidence="6" type="ORF">BV913_02800</name>
</gene>
<comment type="subcellular location">
    <subcellularLocation>
        <location evidence="1">Cytoplasm</location>
        <location evidence="1">Nucleoid</location>
    </subcellularLocation>
</comment>
<keyword evidence="7" id="KW-1185">Reference proteome</keyword>
<evidence type="ECO:0000256" key="1">
    <source>
        <dbReference type="ARBA" id="ARBA00004453"/>
    </source>
</evidence>